<name>A0A375H325_9BURK</name>
<organism evidence="1 2">
    <name type="scientific">Cupriavidus taiwanensis</name>
    <dbReference type="NCBI Taxonomy" id="164546"/>
    <lineage>
        <taxon>Bacteria</taxon>
        <taxon>Pseudomonadati</taxon>
        <taxon>Pseudomonadota</taxon>
        <taxon>Betaproteobacteria</taxon>
        <taxon>Burkholderiales</taxon>
        <taxon>Burkholderiaceae</taxon>
        <taxon>Cupriavidus</taxon>
    </lineage>
</organism>
<evidence type="ECO:0000313" key="2">
    <source>
        <dbReference type="Proteomes" id="UP000255505"/>
    </source>
</evidence>
<reference evidence="1 2" key="1">
    <citation type="submission" date="2018-01" db="EMBL/GenBank/DDBJ databases">
        <authorList>
            <person name="Gaut B.S."/>
            <person name="Morton B.R."/>
            <person name="Clegg M.T."/>
            <person name="Duvall M.R."/>
        </authorList>
    </citation>
    <scope>NUCLEOTIDE SEQUENCE [LARGE SCALE GENOMIC DNA]</scope>
    <source>
        <strain evidence="1">Cupriavidus taiwanensis LMG 19425</strain>
    </source>
</reference>
<dbReference type="Proteomes" id="UP000255505">
    <property type="component" value="Chromosome I"/>
</dbReference>
<protein>
    <submittedName>
        <fullName evidence="1">Uncharacterized protein</fullName>
    </submittedName>
</protein>
<dbReference type="EMBL" id="LT991976">
    <property type="protein sequence ID" value="SPK70876.1"/>
    <property type="molecule type" value="Genomic_DNA"/>
</dbReference>
<sequence length="25" mass="2789">MFHATPTEFRTIADCNIAKPALEIV</sequence>
<proteinExistence type="predicted"/>
<dbReference type="AlphaFoldDB" id="A0A375H325"/>
<accession>A0A375H325</accession>
<evidence type="ECO:0000313" key="1">
    <source>
        <dbReference type="EMBL" id="SPK70876.1"/>
    </source>
</evidence>
<gene>
    <name evidence="1" type="ORF">CT19425_30100</name>
</gene>